<dbReference type="InterPro" id="IPR051265">
    <property type="entry name" value="HIBADH-related_NP60_sf"/>
</dbReference>
<dbReference type="InterPro" id="IPR002204">
    <property type="entry name" value="3-OH-isobutyrate_DH-rel_CS"/>
</dbReference>
<dbReference type="Pfam" id="PF14833">
    <property type="entry name" value="NAD_binding_11"/>
    <property type="match status" value="1"/>
</dbReference>
<dbReference type="GO" id="GO:0051287">
    <property type="term" value="F:NAD binding"/>
    <property type="evidence" value="ECO:0007669"/>
    <property type="project" value="InterPro"/>
</dbReference>
<dbReference type="GO" id="GO:0016054">
    <property type="term" value="P:organic acid catabolic process"/>
    <property type="evidence" value="ECO:0007669"/>
    <property type="project" value="UniProtKB-ARBA"/>
</dbReference>
<dbReference type="EC" id="1.1.-.-" evidence="6"/>
<keyword evidence="7" id="KW-1185">Reference proteome</keyword>
<evidence type="ECO:0000313" key="7">
    <source>
        <dbReference type="Proteomes" id="UP000009309"/>
    </source>
</evidence>
<dbReference type="GO" id="GO:0016491">
    <property type="term" value="F:oxidoreductase activity"/>
    <property type="evidence" value="ECO:0007669"/>
    <property type="project" value="UniProtKB-KW"/>
</dbReference>
<dbReference type="InterPro" id="IPR015815">
    <property type="entry name" value="HIBADH-related"/>
</dbReference>
<dbReference type="PANTHER" id="PTHR43580:SF8">
    <property type="entry name" value="6-PHOSPHOGLUCONATE DEHYDROGENASE NADP-BINDING DOMAIN-CONTAINING PROTEIN-RELATED"/>
    <property type="match status" value="1"/>
</dbReference>
<dbReference type="InterPro" id="IPR006115">
    <property type="entry name" value="6PGDH_NADP-bd"/>
</dbReference>
<feature type="domain" description="3-hydroxyisobutyrate dehydrogenase-like NAD-binding" evidence="5">
    <location>
        <begin position="189"/>
        <end position="302"/>
    </location>
</feature>
<proteinExistence type="predicted"/>
<feature type="active site" evidence="3">
    <location>
        <position position="195"/>
    </location>
</feature>
<organism evidence="6 7">
    <name type="scientific">Fibrisoma limi BUZ 3</name>
    <dbReference type="NCBI Taxonomy" id="1185876"/>
    <lineage>
        <taxon>Bacteria</taxon>
        <taxon>Pseudomonadati</taxon>
        <taxon>Bacteroidota</taxon>
        <taxon>Cytophagia</taxon>
        <taxon>Cytophagales</taxon>
        <taxon>Spirosomataceae</taxon>
        <taxon>Fibrisoma</taxon>
    </lineage>
</organism>
<dbReference type="GO" id="GO:0050661">
    <property type="term" value="F:NADP binding"/>
    <property type="evidence" value="ECO:0007669"/>
    <property type="project" value="InterPro"/>
</dbReference>
<feature type="domain" description="6-phosphogluconate dehydrogenase NADP-binding" evidence="4">
    <location>
        <begin position="27"/>
        <end position="182"/>
    </location>
</feature>
<dbReference type="InterPro" id="IPR013328">
    <property type="entry name" value="6PGD_dom2"/>
</dbReference>
<evidence type="ECO:0000259" key="5">
    <source>
        <dbReference type="Pfam" id="PF14833"/>
    </source>
</evidence>
<evidence type="ECO:0000256" key="1">
    <source>
        <dbReference type="ARBA" id="ARBA00023002"/>
    </source>
</evidence>
<dbReference type="eggNOG" id="COG2084">
    <property type="taxonomic scope" value="Bacteria"/>
</dbReference>
<dbReference type="PANTHER" id="PTHR43580">
    <property type="entry name" value="OXIDOREDUCTASE GLYR1-RELATED"/>
    <property type="match status" value="1"/>
</dbReference>
<comment type="caution">
    <text evidence="6">The sequence shown here is derived from an EMBL/GenBank/DDBJ whole genome shotgun (WGS) entry which is preliminary data.</text>
</comment>
<dbReference type="STRING" id="1185876.BN8_01701"/>
<dbReference type="SUPFAM" id="SSF48179">
    <property type="entry name" value="6-phosphogluconate dehydrogenase C-terminal domain-like"/>
    <property type="match status" value="1"/>
</dbReference>
<dbReference type="Gene3D" id="1.10.1040.10">
    <property type="entry name" value="N-(1-d-carboxylethyl)-l-norvaline Dehydrogenase, domain 2"/>
    <property type="match status" value="1"/>
</dbReference>
<accession>I2GFK8</accession>
<dbReference type="Proteomes" id="UP000009309">
    <property type="component" value="Unassembled WGS sequence"/>
</dbReference>
<evidence type="ECO:0000256" key="2">
    <source>
        <dbReference type="ARBA" id="ARBA00023027"/>
    </source>
</evidence>
<dbReference type="EMBL" id="CAIT01000005">
    <property type="protein sequence ID" value="CCH52683.1"/>
    <property type="molecule type" value="Genomic_DNA"/>
</dbReference>
<keyword evidence="1 6" id="KW-0560">Oxidoreductase</keyword>
<dbReference type="Pfam" id="PF03446">
    <property type="entry name" value="NAD_binding_2"/>
    <property type="match status" value="1"/>
</dbReference>
<evidence type="ECO:0000313" key="6">
    <source>
        <dbReference type="EMBL" id="CCH52683.1"/>
    </source>
</evidence>
<dbReference type="SUPFAM" id="SSF51735">
    <property type="entry name" value="NAD(P)-binding Rossmann-fold domains"/>
    <property type="match status" value="1"/>
</dbReference>
<dbReference type="InterPro" id="IPR029154">
    <property type="entry name" value="HIBADH-like_NADP-bd"/>
</dbReference>
<protein>
    <submittedName>
        <fullName evidence="6">6-phosphogluconate dehydrogenase NAD-binding</fullName>
        <ecNumber evidence="6">1.1.-.-</ecNumber>
    </submittedName>
</protein>
<dbReference type="PIRSF" id="PIRSF000103">
    <property type="entry name" value="HIBADH"/>
    <property type="match status" value="1"/>
</dbReference>
<reference evidence="6 7" key="1">
    <citation type="journal article" date="2012" name="J. Bacteriol.">
        <title>Genome Sequence of the Filamentous Bacterium Fibrisoma limi BUZ 3T.</title>
        <authorList>
            <person name="Filippini M."/>
            <person name="Qi W."/>
            <person name="Jaenicke S."/>
            <person name="Goesmann A."/>
            <person name="Smits T.H."/>
            <person name="Bagheri H.C."/>
        </authorList>
    </citation>
    <scope>NUCLEOTIDE SEQUENCE [LARGE SCALE GENOMIC DNA]</scope>
    <source>
        <strain evidence="7">BUZ 3T</strain>
    </source>
</reference>
<name>I2GFK8_9BACT</name>
<dbReference type="InterPro" id="IPR008927">
    <property type="entry name" value="6-PGluconate_DH-like_C_sf"/>
</dbReference>
<dbReference type="PROSITE" id="PS00895">
    <property type="entry name" value="3_HYDROXYISOBUT_DH"/>
    <property type="match status" value="1"/>
</dbReference>
<evidence type="ECO:0000259" key="4">
    <source>
        <dbReference type="Pfam" id="PF03446"/>
    </source>
</evidence>
<dbReference type="Gene3D" id="3.40.50.720">
    <property type="entry name" value="NAD(P)-binding Rossmann-like Domain"/>
    <property type="match status" value="1"/>
</dbReference>
<sequence>MGKVSSWLSRPFRNTSNLKLYTKIMHIGFIGLGQMGIAMAQNLLKSEHSLAIYNRTRDKAEPLIKAGATWASSPAEAAYEADAVFTMVSDDAALQEVTMGELGLLNGLSEGAVHLSCSTISPDTARQLAQEHQHRNSRYVACPVFGKPEVAQAAKLWVCVSGETAAKDDVRPLLDLIGQGIYDFGEDPGAANVVKLSGNFLLGCAIEAMAEAFTLGEKNNISRTSLYEFFSTTLFASPVYRNYGKLIADEVYQPVGAPPALIRKDMRLLLDEAEKALVPMPFANIVFQQLTATVAKGKNNIDWAGFAGQVSENAGLKK</sequence>
<dbReference type="InterPro" id="IPR036291">
    <property type="entry name" value="NAD(P)-bd_dom_sf"/>
</dbReference>
<evidence type="ECO:0000256" key="3">
    <source>
        <dbReference type="PIRSR" id="PIRSR000103-1"/>
    </source>
</evidence>
<dbReference type="AlphaFoldDB" id="I2GFK8"/>
<gene>
    <name evidence="6" type="primary">mmsB</name>
    <name evidence="6" type="ORF">BN8_01701</name>
</gene>
<keyword evidence="2" id="KW-0520">NAD</keyword>